<dbReference type="FunFam" id="2.70.70.10:FF:000006">
    <property type="entry name" value="M23 family peptidase"/>
    <property type="match status" value="1"/>
</dbReference>
<dbReference type="GO" id="GO:0004222">
    <property type="term" value="F:metalloendopeptidase activity"/>
    <property type="evidence" value="ECO:0007669"/>
    <property type="project" value="TreeGrafter"/>
</dbReference>
<keyword evidence="5" id="KW-0862">Zinc</keyword>
<keyword evidence="7" id="KW-0472">Membrane</keyword>
<evidence type="ECO:0000256" key="3">
    <source>
        <dbReference type="ARBA" id="ARBA00022723"/>
    </source>
</evidence>
<organism evidence="9 10">
    <name type="scientific">Candidatus Edwardsbacteria bacterium GWF2_54_11</name>
    <dbReference type="NCBI Taxonomy" id="1817851"/>
    <lineage>
        <taxon>Bacteria</taxon>
        <taxon>Candidatus Edwardsiibacteriota</taxon>
    </lineage>
</organism>
<keyword evidence="3" id="KW-0479">Metal-binding</keyword>
<keyword evidence="7" id="KW-1133">Transmembrane helix</keyword>
<dbReference type="InterPro" id="IPR011055">
    <property type="entry name" value="Dup_hybrid_motif"/>
</dbReference>
<evidence type="ECO:0000259" key="8">
    <source>
        <dbReference type="Pfam" id="PF01551"/>
    </source>
</evidence>
<reference evidence="9 10" key="1">
    <citation type="journal article" date="2016" name="Nat. Commun.">
        <title>Thousands of microbial genomes shed light on interconnected biogeochemical processes in an aquifer system.</title>
        <authorList>
            <person name="Anantharaman K."/>
            <person name="Brown C.T."/>
            <person name="Hug L.A."/>
            <person name="Sharon I."/>
            <person name="Castelle C.J."/>
            <person name="Probst A.J."/>
            <person name="Thomas B.C."/>
            <person name="Singh A."/>
            <person name="Wilkins M.J."/>
            <person name="Karaoz U."/>
            <person name="Brodie E.L."/>
            <person name="Williams K.H."/>
            <person name="Hubbard S.S."/>
            <person name="Banfield J.F."/>
        </authorList>
    </citation>
    <scope>NUCLEOTIDE SEQUENCE [LARGE SCALE GENOMIC DNA]</scope>
</reference>
<proteinExistence type="predicted"/>
<evidence type="ECO:0000256" key="6">
    <source>
        <dbReference type="ARBA" id="ARBA00023049"/>
    </source>
</evidence>
<protein>
    <recommendedName>
        <fullName evidence="8">M23ase beta-sheet core domain-containing protein</fullName>
    </recommendedName>
</protein>
<dbReference type="AlphaFoldDB" id="A0A1F5RI86"/>
<evidence type="ECO:0000256" key="2">
    <source>
        <dbReference type="ARBA" id="ARBA00022670"/>
    </source>
</evidence>
<comment type="cofactor">
    <cofactor evidence="1">
        <name>Zn(2+)</name>
        <dbReference type="ChEBI" id="CHEBI:29105"/>
    </cofactor>
</comment>
<evidence type="ECO:0000313" key="9">
    <source>
        <dbReference type="EMBL" id="OGF14074.1"/>
    </source>
</evidence>
<dbReference type="PANTHER" id="PTHR21666">
    <property type="entry name" value="PEPTIDASE-RELATED"/>
    <property type="match status" value="1"/>
</dbReference>
<keyword evidence="2" id="KW-0645">Protease</keyword>
<dbReference type="InterPro" id="IPR016047">
    <property type="entry name" value="M23ase_b-sheet_dom"/>
</dbReference>
<evidence type="ECO:0000256" key="1">
    <source>
        <dbReference type="ARBA" id="ARBA00001947"/>
    </source>
</evidence>
<name>A0A1F5RI86_9BACT</name>
<evidence type="ECO:0000313" key="10">
    <source>
        <dbReference type="Proteomes" id="UP000177230"/>
    </source>
</evidence>
<evidence type="ECO:0000256" key="4">
    <source>
        <dbReference type="ARBA" id="ARBA00022801"/>
    </source>
</evidence>
<dbReference type="CDD" id="cd12797">
    <property type="entry name" value="M23_peptidase"/>
    <property type="match status" value="1"/>
</dbReference>
<dbReference type="Proteomes" id="UP000177230">
    <property type="component" value="Unassembled WGS sequence"/>
</dbReference>
<keyword evidence="4" id="KW-0378">Hydrolase</keyword>
<feature type="transmembrane region" description="Helical" evidence="7">
    <location>
        <begin position="27"/>
        <end position="48"/>
    </location>
</feature>
<dbReference type="GO" id="GO:0046872">
    <property type="term" value="F:metal ion binding"/>
    <property type="evidence" value="ECO:0007669"/>
    <property type="project" value="UniProtKB-KW"/>
</dbReference>
<keyword evidence="7" id="KW-0812">Transmembrane</keyword>
<sequence length="327" mass="36213">MIFKKSYSFIILPHHGEQGKSVFFHSWWLNAILLTTIAAAGISGFFIARHYLFHHKLKTAFEPTFKENEVLKEERKGYDQVKDSLSHDISSLQAQLKKERSNYLASVGSLARQVDNLRKLAVKVKIQAGFKTANIVEEGEAAGGPESPITLGRYDINMPVETAQLEARVIPDIFQQVSELKKIDGYLETKECLLSATPELAPLFGKLTSTFGVRRWKRSGHSENHYGLDIAVPRGTPASAPAEGVVTIRSWVGDYGNLVELDHGTGYTTRFGHLSKFNVEIGDRVKKGQVIGFVGSTGRSTGPHLHYEVRMNGTPVDPIGYMGDLGE</sequence>
<accession>A0A1F5RI86</accession>
<dbReference type="PANTHER" id="PTHR21666:SF288">
    <property type="entry name" value="CELL DIVISION PROTEIN YTFB"/>
    <property type="match status" value="1"/>
</dbReference>
<dbReference type="SUPFAM" id="SSF51261">
    <property type="entry name" value="Duplicated hybrid motif"/>
    <property type="match status" value="1"/>
</dbReference>
<evidence type="ECO:0000256" key="7">
    <source>
        <dbReference type="SAM" id="Phobius"/>
    </source>
</evidence>
<feature type="domain" description="M23ase beta-sheet core" evidence="8">
    <location>
        <begin position="224"/>
        <end position="318"/>
    </location>
</feature>
<dbReference type="Pfam" id="PF01551">
    <property type="entry name" value="Peptidase_M23"/>
    <property type="match status" value="1"/>
</dbReference>
<keyword evidence="6" id="KW-0482">Metalloprotease</keyword>
<dbReference type="GO" id="GO:0006508">
    <property type="term" value="P:proteolysis"/>
    <property type="evidence" value="ECO:0007669"/>
    <property type="project" value="UniProtKB-KW"/>
</dbReference>
<evidence type="ECO:0000256" key="5">
    <source>
        <dbReference type="ARBA" id="ARBA00022833"/>
    </source>
</evidence>
<dbReference type="Gene3D" id="2.70.70.10">
    <property type="entry name" value="Glucose Permease (Domain IIA)"/>
    <property type="match status" value="1"/>
</dbReference>
<gene>
    <name evidence="9" type="ORF">A2024_05960</name>
</gene>
<dbReference type="EMBL" id="MFFM01000009">
    <property type="protein sequence ID" value="OGF14074.1"/>
    <property type="molecule type" value="Genomic_DNA"/>
</dbReference>
<dbReference type="InterPro" id="IPR050570">
    <property type="entry name" value="Cell_wall_metabolism_enzyme"/>
</dbReference>
<comment type="caution">
    <text evidence="9">The sequence shown here is derived from an EMBL/GenBank/DDBJ whole genome shotgun (WGS) entry which is preliminary data.</text>
</comment>